<dbReference type="EMBL" id="HAAD01004117">
    <property type="protein sequence ID" value="CDG70349.1"/>
    <property type="molecule type" value="mRNA"/>
</dbReference>
<dbReference type="InterPro" id="IPR036860">
    <property type="entry name" value="SH2_dom_sf"/>
</dbReference>
<evidence type="ECO:0000256" key="3">
    <source>
        <dbReference type="ARBA" id="ARBA00022490"/>
    </source>
</evidence>
<dbReference type="Pfam" id="PF00102">
    <property type="entry name" value="Y_phosphatase"/>
    <property type="match status" value="1"/>
</dbReference>
<evidence type="ECO:0000259" key="12">
    <source>
        <dbReference type="PROSITE" id="PS50001"/>
    </source>
</evidence>
<dbReference type="GO" id="GO:0050839">
    <property type="term" value="F:cell adhesion molecule binding"/>
    <property type="evidence" value="ECO:0007669"/>
    <property type="project" value="TreeGrafter"/>
</dbReference>
<comment type="catalytic activity">
    <reaction evidence="9">
        <text>O-phospho-L-tyrosyl-[protein] + H2O = L-tyrosyl-[protein] + phosphate</text>
        <dbReference type="Rhea" id="RHEA:10684"/>
        <dbReference type="Rhea" id="RHEA-COMP:10136"/>
        <dbReference type="Rhea" id="RHEA-COMP:20101"/>
        <dbReference type="ChEBI" id="CHEBI:15377"/>
        <dbReference type="ChEBI" id="CHEBI:43474"/>
        <dbReference type="ChEBI" id="CHEBI:46858"/>
        <dbReference type="ChEBI" id="CHEBI:61978"/>
        <dbReference type="EC" id="3.1.3.48"/>
    </reaction>
</comment>
<feature type="domain" description="Tyrosine specific protein phosphatases" evidence="14">
    <location>
        <begin position="407"/>
        <end position="486"/>
    </location>
</feature>
<evidence type="ECO:0000256" key="8">
    <source>
        <dbReference type="ARBA" id="ARBA00022999"/>
    </source>
</evidence>
<dbReference type="GO" id="GO:0030971">
    <property type="term" value="F:receptor tyrosine kinase binding"/>
    <property type="evidence" value="ECO:0007669"/>
    <property type="project" value="TreeGrafter"/>
</dbReference>
<evidence type="ECO:0000256" key="6">
    <source>
        <dbReference type="ARBA" id="ARBA00022801"/>
    </source>
</evidence>
<dbReference type="InterPro" id="IPR000242">
    <property type="entry name" value="PTP_cat"/>
</dbReference>
<dbReference type="Gene3D" id="3.30.505.10">
    <property type="entry name" value="SH2 domain"/>
    <property type="match status" value="2"/>
</dbReference>
<evidence type="ECO:0000256" key="2">
    <source>
        <dbReference type="ARBA" id="ARBA00013064"/>
    </source>
</evidence>
<evidence type="ECO:0000256" key="4">
    <source>
        <dbReference type="ARBA" id="ARBA00022553"/>
    </source>
</evidence>
<dbReference type="InterPro" id="IPR000387">
    <property type="entry name" value="Tyr_Pase_dom"/>
</dbReference>
<dbReference type="SMART" id="SM00194">
    <property type="entry name" value="PTPc"/>
    <property type="match status" value="1"/>
</dbReference>
<reference evidence="15" key="1">
    <citation type="journal article" date="2013" name="Genome Biol. Evol.">
        <title>Punctuated emergences of genetic and phenotypic innovations in eumetazoan, bilaterian, euteleostome, and hominidae ancestors.</title>
        <authorList>
            <person name="Wenger Y."/>
            <person name="Galliot B."/>
        </authorList>
    </citation>
    <scope>NUCLEOTIDE SEQUENCE</scope>
    <source>
        <tissue evidence="15">Whole animals</tissue>
    </source>
</reference>
<keyword evidence="3" id="KW-0963">Cytoplasm</keyword>
<feature type="domain" description="SH2" evidence="12">
    <location>
        <begin position="109"/>
        <end position="204"/>
    </location>
</feature>
<keyword evidence="6" id="KW-0378">Hydrolase</keyword>
<keyword evidence="15" id="KW-0675">Receptor</keyword>
<dbReference type="PROSITE" id="PS50056">
    <property type="entry name" value="TYR_PHOSPHATASE_2"/>
    <property type="match status" value="1"/>
</dbReference>
<dbReference type="AlphaFoldDB" id="T2ME05"/>
<dbReference type="PANTHER" id="PTHR46559:SF3">
    <property type="entry name" value="TYROSINE-PROTEIN PHOSPHATASE NON-RECEPTOR TYPE"/>
    <property type="match status" value="1"/>
</dbReference>
<dbReference type="InterPro" id="IPR000980">
    <property type="entry name" value="SH2"/>
</dbReference>
<dbReference type="Gene3D" id="3.90.190.10">
    <property type="entry name" value="Protein tyrosine phosphatase superfamily"/>
    <property type="match status" value="1"/>
</dbReference>
<dbReference type="Pfam" id="PF00017">
    <property type="entry name" value="SH2"/>
    <property type="match status" value="2"/>
</dbReference>
<evidence type="ECO:0000256" key="1">
    <source>
        <dbReference type="ARBA" id="ARBA00004496"/>
    </source>
</evidence>
<dbReference type="CDD" id="cd09931">
    <property type="entry name" value="SH2_C-SH2_SHP_like"/>
    <property type="match status" value="1"/>
</dbReference>
<dbReference type="PRINTS" id="PR00401">
    <property type="entry name" value="SH2DOMAIN"/>
</dbReference>
<proteinExistence type="evidence at transcript level"/>
<dbReference type="FunFam" id="3.90.190.10:FF:000102">
    <property type="entry name" value="Receptor-type tyrosine-protein phosphatase"/>
    <property type="match status" value="1"/>
</dbReference>
<dbReference type="InterPro" id="IPR029021">
    <property type="entry name" value="Prot-tyrosine_phosphatase-like"/>
</dbReference>
<evidence type="ECO:0000313" key="15">
    <source>
        <dbReference type="EMBL" id="CDG70349.1"/>
    </source>
</evidence>
<accession>T2ME05</accession>
<dbReference type="InterPro" id="IPR003595">
    <property type="entry name" value="Tyr_Pase_cat"/>
</dbReference>
<sequence length="604" mass="70223">MTSRRWFHHHINGQEAEQLLMDRGTNGSFLCRPSSSKKDFTLSVRRNDRVTHIKIQNNGEYYDLYGGEQFSTLSELIQYYMEHDLHEKNGELIELKYPMNSKDPTSERWFHGHMSGKDAENLLMDKGKNGNYLVRESIRTPGDYVLTIRSDDNVIHVMIRNVNEEYDVGGGKKFNTITELVDYYKQNPMVESKFGRVVHLKQPFNATKITASSIGDRVVELQKDANTVIQGKDGFWEEFEQLQQQECKHRYSRNIGLSAENKHKNRFKNIVPFDHTRVILLGESDYINASYIDGESEHEYIATQGCLEETIYDFWRMVYQENSRVILMVTREIEKGKSRCAKYWPDINCTIQYNNFHISNIEELETPHFIYRELKLINEEENEEEANSIYHYQYIGWPEHGIPSNVGSVIGILHDINLKQKYSNYPGPIIIHCSSGVGRTGAFIVIDILVKILQKQGMDCEIDIQKTVQHVRSQRPGMVQLEAQYKFIYLAIAHYVEMEHKLKQRAILPNDLNKKSNLPKRVDPCLDSSSNFYEKVENKYIHSQRKVKPLPAVNSNTDITPPVPERRPKPLVSTIYPFKQETVVNEEINENTPPPQIPTRKKVS</sequence>
<evidence type="ECO:0000256" key="10">
    <source>
        <dbReference type="PROSITE-ProRule" id="PRU00191"/>
    </source>
</evidence>
<evidence type="ECO:0000256" key="5">
    <source>
        <dbReference type="ARBA" id="ARBA00022737"/>
    </source>
</evidence>
<evidence type="ECO:0000256" key="7">
    <source>
        <dbReference type="ARBA" id="ARBA00022912"/>
    </source>
</evidence>
<dbReference type="CDD" id="cd10340">
    <property type="entry name" value="SH2_N-SH2_SHP_like"/>
    <property type="match status" value="1"/>
</dbReference>
<keyword evidence="8 10" id="KW-0727">SH2 domain</keyword>
<evidence type="ECO:0000256" key="11">
    <source>
        <dbReference type="SAM" id="MobiDB-lite"/>
    </source>
</evidence>
<feature type="domain" description="SH2" evidence="12">
    <location>
        <begin position="6"/>
        <end position="99"/>
    </location>
</feature>
<dbReference type="FunFam" id="3.30.505.10:FF:000018">
    <property type="entry name" value="Tyrosine-protein phosphatase non-receptor type"/>
    <property type="match status" value="1"/>
</dbReference>
<keyword evidence="5" id="KW-0677">Repeat</keyword>
<organism evidence="15">
    <name type="scientific">Hydra vulgaris</name>
    <name type="common">Hydra</name>
    <name type="synonym">Hydra attenuata</name>
    <dbReference type="NCBI Taxonomy" id="6087"/>
    <lineage>
        <taxon>Eukaryota</taxon>
        <taxon>Metazoa</taxon>
        <taxon>Cnidaria</taxon>
        <taxon>Hydrozoa</taxon>
        <taxon>Hydroidolina</taxon>
        <taxon>Anthoathecata</taxon>
        <taxon>Aplanulata</taxon>
        <taxon>Hydridae</taxon>
        <taxon>Hydra</taxon>
    </lineage>
</organism>
<comment type="subcellular location">
    <subcellularLocation>
        <location evidence="1">Cytoplasm</location>
    </subcellularLocation>
</comment>
<gene>
    <name evidence="15" type="primary">PTPN11</name>
</gene>
<dbReference type="GO" id="GO:0070374">
    <property type="term" value="P:positive regulation of ERK1 and ERK2 cascade"/>
    <property type="evidence" value="ECO:0007669"/>
    <property type="project" value="TreeGrafter"/>
</dbReference>
<dbReference type="PANTHER" id="PTHR46559">
    <property type="entry name" value="TYROSINE-PROTEIN PHOSPHATASE NON-RECEPTOR TYPE 11"/>
    <property type="match status" value="1"/>
</dbReference>
<dbReference type="PROSITE" id="PS50001">
    <property type="entry name" value="SH2"/>
    <property type="match status" value="2"/>
</dbReference>
<dbReference type="GO" id="GO:0004726">
    <property type="term" value="F:non-membrane spanning protein tyrosine phosphatase activity"/>
    <property type="evidence" value="ECO:0007669"/>
    <property type="project" value="TreeGrafter"/>
</dbReference>
<protein>
    <recommendedName>
        <fullName evidence="2">protein-tyrosine-phosphatase</fullName>
        <ecNumber evidence="2">3.1.3.48</ecNumber>
    </recommendedName>
</protein>
<dbReference type="OrthoDB" id="8815311at2759"/>
<dbReference type="EC" id="3.1.3.48" evidence="2"/>
<evidence type="ECO:0000259" key="13">
    <source>
        <dbReference type="PROSITE" id="PS50055"/>
    </source>
</evidence>
<name>T2ME05_HYDVU</name>
<evidence type="ECO:0000259" key="14">
    <source>
        <dbReference type="PROSITE" id="PS50056"/>
    </source>
</evidence>
<dbReference type="SMART" id="SM00404">
    <property type="entry name" value="PTPc_motif"/>
    <property type="match status" value="1"/>
</dbReference>
<evidence type="ECO:0000256" key="9">
    <source>
        <dbReference type="ARBA" id="ARBA00051722"/>
    </source>
</evidence>
<keyword evidence="7" id="KW-0904">Protein phosphatase</keyword>
<dbReference type="PRINTS" id="PR00700">
    <property type="entry name" value="PRTYPHPHTASE"/>
</dbReference>
<dbReference type="FunFam" id="3.30.505.10:FF:000012">
    <property type="entry name" value="Tyrosine-protein phosphatase non-receptor type"/>
    <property type="match status" value="1"/>
</dbReference>
<feature type="region of interest" description="Disordered" evidence="11">
    <location>
        <begin position="584"/>
        <end position="604"/>
    </location>
</feature>
<dbReference type="SMART" id="SM00252">
    <property type="entry name" value="SH2"/>
    <property type="match status" value="2"/>
</dbReference>
<feature type="domain" description="Tyrosine-protein phosphatase" evidence="13">
    <location>
        <begin position="235"/>
        <end position="495"/>
    </location>
</feature>
<dbReference type="PROSITE" id="PS50055">
    <property type="entry name" value="TYR_PHOSPHATASE_PTP"/>
    <property type="match status" value="1"/>
</dbReference>
<dbReference type="GO" id="GO:0005737">
    <property type="term" value="C:cytoplasm"/>
    <property type="evidence" value="ECO:0007669"/>
    <property type="project" value="UniProtKB-SubCell"/>
</dbReference>
<dbReference type="InterPro" id="IPR016130">
    <property type="entry name" value="Tyr_Pase_AS"/>
</dbReference>
<keyword evidence="4" id="KW-0597">Phosphoprotein</keyword>
<dbReference type="SUPFAM" id="SSF52799">
    <property type="entry name" value="(Phosphotyrosine protein) phosphatases II"/>
    <property type="match status" value="1"/>
</dbReference>
<dbReference type="PROSITE" id="PS00383">
    <property type="entry name" value="TYR_PHOSPHATASE_1"/>
    <property type="match status" value="1"/>
</dbReference>
<dbReference type="SUPFAM" id="SSF55550">
    <property type="entry name" value="SH2 domain"/>
    <property type="match status" value="2"/>
</dbReference>